<feature type="domain" description="Aminotransferase class V" evidence="2">
    <location>
        <begin position="22"/>
        <end position="310"/>
    </location>
</feature>
<evidence type="ECO:0000256" key="1">
    <source>
        <dbReference type="ARBA" id="ARBA00022898"/>
    </source>
</evidence>
<gene>
    <name evidence="3" type="ORF">A3B04_01970</name>
</gene>
<dbReference type="PANTHER" id="PTHR43586:SF8">
    <property type="entry name" value="CYSTEINE DESULFURASE 1, CHLOROPLASTIC"/>
    <property type="match status" value="1"/>
</dbReference>
<protein>
    <submittedName>
        <fullName evidence="3">Cysteine desulfurase</fullName>
    </submittedName>
</protein>
<dbReference type="InterPro" id="IPR015422">
    <property type="entry name" value="PyrdxlP-dep_Trfase_small"/>
</dbReference>
<dbReference type="Proteomes" id="UP000177126">
    <property type="component" value="Unassembled WGS sequence"/>
</dbReference>
<dbReference type="EMBL" id="MHNF01000034">
    <property type="protein sequence ID" value="OGZ40379.1"/>
    <property type="molecule type" value="Genomic_DNA"/>
</dbReference>
<feature type="domain" description="Aminotransferase class V" evidence="2">
    <location>
        <begin position="330"/>
        <end position="428"/>
    </location>
</feature>
<proteinExistence type="predicted"/>
<keyword evidence="1" id="KW-0663">Pyridoxal phosphate</keyword>
<comment type="caution">
    <text evidence="3">The sequence shown here is derived from an EMBL/GenBank/DDBJ whole genome shotgun (WGS) entry which is preliminary data.</text>
</comment>
<sequence>MIDTQKIRKFFPAIKAGRIVSNNAASTQTPIQLLDLLDKLIVQYDNVHRGQSQSSLLTTERFESSYDTIAQFIGAPSRKNIILYRNATEAINSVMYSLMTEFKDGDNVVTTFMEHNSNYVPWYGLCNEILPKFGVKIECRLAKFNKETGDLDFNHLKSLVDNRTKLVCCTGASNFLGTKNPIKKIREIANSSGYTQPSGEKKSYLLIDGAQLVPNAFVDVKDLDVDFLAWSFHKMLAPFGVGALYGKEELLLKMRPFLYGGDMIAEGKVSPEKVEYNSLPWKFTAGTPNILGTILSAQAIRLLMDFSLNAGEFNYFMTDKKLETSDIKKAMGNIESHGNDLIGKALEILEEVPSLKTYGPKNPANRTSLVAFTCKDKSSSEIARGLSKLGIDSRAGCHCATLAHHYYELNPPESCRLSFYMYNDIEDVVKACSAVKKYVQPRDGSTPKWNFINIAKKFINK</sequence>
<dbReference type="SUPFAM" id="SSF53383">
    <property type="entry name" value="PLP-dependent transferases"/>
    <property type="match status" value="1"/>
</dbReference>
<accession>A0A1G2FQL3</accession>
<dbReference type="AlphaFoldDB" id="A0A1G2FQL3"/>
<evidence type="ECO:0000313" key="4">
    <source>
        <dbReference type="Proteomes" id="UP000177126"/>
    </source>
</evidence>
<dbReference type="InterPro" id="IPR015421">
    <property type="entry name" value="PyrdxlP-dep_Trfase_major"/>
</dbReference>
<evidence type="ECO:0000259" key="2">
    <source>
        <dbReference type="Pfam" id="PF00266"/>
    </source>
</evidence>
<dbReference type="Gene3D" id="3.40.640.10">
    <property type="entry name" value="Type I PLP-dependent aspartate aminotransferase-like (Major domain)"/>
    <property type="match status" value="1"/>
</dbReference>
<dbReference type="PANTHER" id="PTHR43586">
    <property type="entry name" value="CYSTEINE DESULFURASE"/>
    <property type="match status" value="1"/>
</dbReference>
<dbReference type="InterPro" id="IPR015424">
    <property type="entry name" value="PyrdxlP-dep_Trfase"/>
</dbReference>
<dbReference type="InterPro" id="IPR000192">
    <property type="entry name" value="Aminotrans_V_dom"/>
</dbReference>
<evidence type="ECO:0000313" key="3">
    <source>
        <dbReference type="EMBL" id="OGZ40379.1"/>
    </source>
</evidence>
<dbReference type="Gene3D" id="3.90.1150.10">
    <property type="entry name" value="Aspartate Aminotransferase, domain 1"/>
    <property type="match status" value="1"/>
</dbReference>
<name>A0A1G2FQL3_9BACT</name>
<organism evidence="3 4">
    <name type="scientific">Candidatus Portnoybacteria bacterium RIFCSPLOWO2_02_FULL_39_11</name>
    <dbReference type="NCBI Taxonomy" id="1802001"/>
    <lineage>
        <taxon>Bacteria</taxon>
        <taxon>Candidatus Portnoyibacteriota</taxon>
    </lineage>
</organism>
<reference evidence="3 4" key="1">
    <citation type="journal article" date="2016" name="Nat. Commun.">
        <title>Thousands of microbial genomes shed light on interconnected biogeochemical processes in an aquifer system.</title>
        <authorList>
            <person name="Anantharaman K."/>
            <person name="Brown C.T."/>
            <person name="Hug L.A."/>
            <person name="Sharon I."/>
            <person name="Castelle C.J."/>
            <person name="Probst A.J."/>
            <person name="Thomas B.C."/>
            <person name="Singh A."/>
            <person name="Wilkins M.J."/>
            <person name="Karaoz U."/>
            <person name="Brodie E.L."/>
            <person name="Williams K.H."/>
            <person name="Hubbard S.S."/>
            <person name="Banfield J.F."/>
        </authorList>
    </citation>
    <scope>NUCLEOTIDE SEQUENCE [LARGE SCALE GENOMIC DNA]</scope>
</reference>
<dbReference type="Pfam" id="PF00266">
    <property type="entry name" value="Aminotran_5"/>
    <property type="match status" value="2"/>
</dbReference>